<evidence type="ECO:0000313" key="3">
    <source>
        <dbReference type="Proteomes" id="UP000622610"/>
    </source>
</evidence>
<dbReference type="CDD" id="cd02440">
    <property type="entry name" value="AdoMet_MTases"/>
    <property type="match status" value="1"/>
</dbReference>
<keyword evidence="2" id="KW-0808">Transferase</keyword>
<dbReference type="Gene3D" id="3.40.50.150">
    <property type="entry name" value="Vaccinia Virus protein VP39"/>
    <property type="match status" value="1"/>
</dbReference>
<keyword evidence="3" id="KW-1185">Reference proteome</keyword>
<protein>
    <submittedName>
        <fullName evidence="2">Methyltransferase</fullName>
    </submittedName>
</protein>
<reference evidence="2" key="1">
    <citation type="journal article" date="2014" name="Int. J. Syst. Evol. Microbiol.">
        <title>Complete genome sequence of Corynebacterium casei LMG S-19264T (=DSM 44701T), isolated from a smear-ripened cheese.</title>
        <authorList>
            <consortium name="US DOE Joint Genome Institute (JGI-PGF)"/>
            <person name="Walter F."/>
            <person name="Albersmeier A."/>
            <person name="Kalinowski J."/>
            <person name="Ruckert C."/>
        </authorList>
    </citation>
    <scope>NUCLEOTIDE SEQUENCE</scope>
    <source>
        <strain evidence="2">CCM 8433</strain>
    </source>
</reference>
<evidence type="ECO:0000313" key="2">
    <source>
        <dbReference type="EMBL" id="GGI65226.1"/>
    </source>
</evidence>
<dbReference type="EMBL" id="BMDT01000002">
    <property type="protein sequence ID" value="GGI65226.1"/>
    <property type="molecule type" value="Genomic_DNA"/>
</dbReference>
<proteinExistence type="predicted"/>
<reference evidence="2" key="2">
    <citation type="submission" date="2020-09" db="EMBL/GenBank/DDBJ databases">
        <authorList>
            <person name="Sun Q."/>
            <person name="Sedlacek I."/>
        </authorList>
    </citation>
    <scope>NUCLEOTIDE SEQUENCE</scope>
    <source>
        <strain evidence="2">CCM 8433</strain>
    </source>
</reference>
<dbReference type="Proteomes" id="UP000622610">
    <property type="component" value="Unassembled WGS sequence"/>
</dbReference>
<gene>
    <name evidence="2" type="ORF">GCM10011482_08800</name>
</gene>
<dbReference type="GO" id="GO:0032259">
    <property type="term" value="P:methylation"/>
    <property type="evidence" value="ECO:0007669"/>
    <property type="project" value="UniProtKB-KW"/>
</dbReference>
<accession>A0A917N492</accession>
<dbReference type="RefSeq" id="WP_188367060.1">
    <property type="nucleotide sequence ID" value="NZ_BMDT01000002.1"/>
</dbReference>
<dbReference type="SUPFAM" id="SSF53335">
    <property type="entry name" value="S-adenosyl-L-methionine-dependent methyltransferases"/>
    <property type="match status" value="1"/>
</dbReference>
<evidence type="ECO:0000259" key="1">
    <source>
        <dbReference type="Pfam" id="PF08241"/>
    </source>
</evidence>
<dbReference type="InterPro" id="IPR029063">
    <property type="entry name" value="SAM-dependent_MTases_sf"/>
</dbReference>
<comment type="caution">
    <text evidence="2">The sequence shown here is derived from an EMBL/GenBank/DDBJ whole genome shotgun (WGS) entry which is preliminary data.</text>
</comment>
<dbReference type="Pfam" id="PF08241">
    <property type="entry name" value="Methyltransf_11"/>
    <property type="match status" value="1"/>
</dbReference>
<name>A0A917N492_9ENTE</name>
<dbReference type="PANTHER" id="PTHR43861">
    <property type="entry name" value="TRANS-ACONITATE 2-METHYLTRANSFERASE-RELATED"/>
    <property type="match status" value="1"/>
</dbReference>
<dbReference type="GO" id="GO:0008757">
    <property type="term" value="F:S-adenosylmethionine-dependent methyltransferase activity"/>
    <property type="evidence" value="ECO:0007669"/>
    <property type="project" value="InterPro"/>
</dbReference>
<dbReference type="AlphaFoldDB" id="A0A917N492"/>
<dbReference type="PANTHER" id="PTHR43861:SF1">
    <property type="entry name" value="TRANS-ACONITATE 2-METHYLTRANSFERASE"/>
    <property type="match status" value="1"/>
</dbReference>
<feature type="domain" description="Methyltransferase type 11" evidence="1">
    <location>
        <begin position="47"/>
        <end position="141"/>
    </location>
</feature>
<keyword evidence="2" id="KW-0489">Methyltransferase</keyword>
<organism evidence="2 3">
    <name type="scientific">Enterococcus alcedinis</name>
    <dbReference type="NCBI Taxonomy" id="1274384"/>
    <lineage>
        <taxon>Bacteria</taxon>
        <taxon>Bacillati</taxon>
        <taxon>Bacillota</taxon>
        <taxon>Bacilli</taxon>
        <taxon>Lactobacillales</taxon>
        <taxon>Enterococcaceae</taxon>
        <taxon>Enterococcus</taxon>
    </lineage>
</organism>
<dbReference type="InterPro" id="IPR013216">
    <property type="entry name" value="Methyltransf_11"/>
</dbReference>
<sequence length="243" mass="27895">MTQNVYNNPTFFEQYAQMSRSKLGLAGAGEWDNLQKILPSLTDKKVLDLGCGYGWHARYFREKGASSVLAIDSSEKMLTVAREQTTDDKITYLCQSIDALDTLTETFDLIFSSLVFHYIEDFQGLVKQMTRLLNPGGQLIFTVEHPIFTADGRQDWIYTENGEIDHFPVDRYYEEGVREVSFLGTKMTKYHRTLTTYLSTLLQNKLELTHVIEPIPPVEMLDLPGMKEESRRPMMLIISATKK</sequence>